<keyword evidence="3 9" id="KW-0732">Signal</keyword>
<evidence type="ECO:0000256" key="3">
    <source>
        <dbReference type="ARBA" id="ARBA00022729"/>
    </source>
</evidence>
<dbReference type="SUPFAM" id="SSF51445">
    <property type="entry name" value="(Trans)glycosidases"/>
    <property type="match status" value="1"/>
</dbReference>
<dbReference type="InterPro" id="IPR017853">
    <property type="entry name" value="GH"/>
</dbReference>
<comment type="pathway">
    <text evidence="1">Glycan metabolism.</text>
</comment>
<evidence type="ECO:0000256" key="6">
    <source>
        <dbReference type="ARBA" id="ARBA00023295"/>
    </source>
</evidence>
<dbReference type="GO" id="GO:0016787">
    <property type="term" value="F:hydrolase activity"/>
    <property type="evidence" value="ECO:0007669"/>
    <property type="project" value="UniProtKB-KW"/>
</dbReference>
<gene>
    <name evidence="12" type="ORF">POL67_47465</name>
</gene>
<dbReference type="Gene3D" id="2.60.40.1180">
    <property type="entry name" value="Golgi alpha-mannosidase II"/>
    <property type="match status" value="2"/>
</dbReference>
<feature type="signal peptide" evidence="9">
    <location>
        <begin position="1"/>
        <end position="19"/>
    </location>
</feature>
<feature type="domain" description="Glycosyl hydrolase family 31 C-terminal" evidence="11">
    <location>
        <begin position="409"/>
        <end position="483"/>
    </location>
</feature>
<keyword evidence="6 7" id="KW-0326">Glycosidase</keyword>
<dbReference type="Gene3D" id="3.20.20.80">
    <property type="entry name" value="Glycosidases"/>
    <property type="match status" value="1"/>
</dbReference>
<protein>
    <submittedName>
        <fullName evidence="12">Glycoside hydrolase family 31 protein</fullName>
    </submittedName>
</protein>
<name>A0ABT5F4Q7_9BACT</name>
<accession>A0ABT5F4Q7</accession>
<dbReference type="Pfam" id="PF21365">
    <property type="entry name" value="Glyco_hydro_31_3rd"/>
    <property type="match status" value="1"/>
</dbReference>
<evidence type="ECO:0000259" key="10">
    <source>
        <dbReference type="Pfam" id="PF01055"/>
    </source>
</evidence>
<dbReference type="PROSITE" id="PS51257">
    <property type="entry name" value="PROKAR_LIPOPROTEIN"/>
    <property type="match status" value="1"/>
</dbReference>
<evidence type="ECO:0000259" key="11">
    <source>
        <dbReference type="Pfam" id="PF21365"/>
    </source>
</evidence>
<evidence type="ECO:0000256" key="1">
    <source>
        <dbReference type="ARBA" id="ARBA00004881"/>
    </source>
</evidence>
<evidence type="ECO:0000256" key="8">
    <source>
        <dbReference type="SAM" id="MobiDB-lite"/>
    </source>
</evidence>
<comment type="similarity">
    <text evidence="2 7">Belongs to the glycosyl hydrolase 31 family.</text>
</comment>
<dbReference type="InterPro" id="IPR013780">
    <property type="entry name" value="Glyco_hydro_b"/>
</dbReference>
<proteinExistence type="inferred from homology"/>
<dbReference type="PANTHER" id="PTHR22762">
    <property type="entry name" value="ALPHA-GLUCOSIDASE"/>
    <property type="match status" value="1"/>
</dbReference>
<dbReference type="InterPro" id="IPR000322">
    <property type="entry name" value="Glyco_hydro_31_TIM"/>
</dbReference>
<evidence type="ECO:0000313" key="12">
    <source>
        <dbReference type="EMBL" id="MDC0749060.1"/>
    </source>
</evidence>
<dbReference type="EMBL" id="JAQNDO010000001">
    <property type="protein sequence ID" value="MDC0749060.1"/>
    <property type="molecule type" value="Genomic_DNA"/>
</dbReference>
<keyword evidence="13" id="KW-1185">Reference proteome</keyword>
<feature type="chain" id="PRO_5045879492" evidence="9">
    <location>
        <begin position="20"/>
        <end position="611"/>
    </location>
</feature>
<dbReference type="PANTHER" id="PTHR22762:SF54">
    <property type="entry name" value="BCDNA.GH04962"/>
    <property type="match status" value="1"/>
</dbReference>
<dbReference type="Pfam" id="PF01055">
    <property type="entry name" value="Glyco_hydro_31_2nd"/>
    <property type="match status" value="1"/>
</dbReference>
<sequence length="611" mass="66816">MKLASFPLHLLPLPLVVLALAGCSDDPKPTPPDPADPCLRPAENLPEPTRHTPRWAFEPWISKDISDGPDTYAFVSGFRERDIPVGAVVLDSPWETHYNTFIPNPSRYPDFGKMVADMHADGVRVVLWITNLVNAVSYDLEEGGDGYVGASPNLAEGETCGYFVEDSARFAWWKGTGAAVDFMNPSARSWWHEQQNGVLDMGIDGWKIDFGDSYVRLDTVTTAAGPVPHQEYSEAYYQDFLAYGVARRGPEFVTMVRAWDESYDFKGRFFARKEHAPVAWMGDNRRDWVGLEDSLDHMFRSAAAGYVVLGSDIGGYLDRDDKDLLGEQIPLDPVNFARWTAIGALSPFMQLHGRANITPWTVPQNGTEIADIYRFWSKLHHELVPFWYSLSEEAYAGAAVPVRPEGAEASWPKDYRYAIGDALFVAPLLDGTGKRDVTLPAGARYYDFWTPSAAPIEGGTTVAADFSADLQKVPLYFRSGAIVPMHVADEVTGLGNAASAGKLTVLVFPDATSSSFSLHDTDDVVTVVKASATANAASVSISRTLVETLLRVRVEEEPGSVTISGSATTKHATRAALDAAPSGFYYEAETRSAWVKVPAGAGESAIELQKP</sequence>
<keyword evidence="5" id="KW-0325">Glycoprotein</keyword>
<evidence type="ECO:0000256" key="7">
    <source>
        <dbReference type="RuleBase" id="RU361185"/>
    </source>
</evidence>
<dbReference type="SUPFAM" id="SSF51011">
    <property type="entry name" value="Glycosyl hydrolase domain"/>
    <property type="match status" value="1"/>
</dbReference>
<dbReference type="RefSeq" id="WP_271928471.1">
    <property type="nucleotide sequence ID" value="NZ_JAQNDO010000001.1"/>
</dbReference>
<organism evidence="12 13">
    <name type="scientific">Polyangium mundeleinium</name>
    <dbReference type="NCBI Taxonomy" id="2995306"/>
    <lineage>
        <taxon>Bacteria</taxon>
        <taxon>Pseudomonadati</taxon>
        <taxon>Myxococcota</taxon>
        <taxon>Polyangia</taxon>
        <taxon>Polyangiales</taxon>
        <taxon>Polyangiaceae</taxon>
        <taxon>Polyangium</taxon>
    </lineage>
</organism>
<evidence type="ECO:0000256" key="9">
    <source>
        <dbReference type="SAM" id="SignalP"/>
    </source>
</evidence>
<reference evidence="12 13" key="1">
    <citation type="submission" date="2022-11" db="EMBL/GenBank/DDBJ databases">
        <title>Minimal conservation of predation-associated metabolite biosynthetic gene clusters underscores biosynthetic potential of Myxococcota including descriptions for ten novel species: Archangium lansinium sp. nov., Myxococcus landrumus sp. nov., Nannocystis bai.</title>
        <authorList>
            <person name="Ahearne A."/>
            <person name="Stevens C."/>
            <person name="Dowd S."/>
        </authorList>
    </citation>
    <scope>NUCLEOTIDE SEQUENCE [LARGE SCALE GENOMIC DNA]</scope>
    <source>
        <strain evidence="12 13">RJM3</strain>
    </source>
</reference>
<evidence type="ECO:0000256" key="4">
    <source>
        <dbReference type="ARBA" id="ARBA00022801"/>
    </source>
</evidence>
<comment type="caution">
    <text evidence="12">The sequence shown here is derived from an EMBL/GenBank/DDBJ whole genome shotgun (WGS) entry which is preliminary data.</text>
</comment>
<evidence type="ECO:0000256" key="2">
    <source>
        <dbReference type="ARBA" id="ARBA00007806"/>
    </source>
</evidence>
<evidence type="ECO:0000256" key="5">
    <source>
        <dbReference type="ARBA" id="ARBA00023180"/>
    </source>
</evidence>
<evidence type="ECO:0000313" key="13">
    <source>
        <dbReference type="Proteomes" id="UP001221411"/>
    </source>
</evidence>
<keyword evidence="4 7" id="KW-0378">Hydrolase</keyword>
<feature type="domain" description="Glycoside hydrolase family 31 TIM barrel" evidence="10">
    <location>
        <begin position="52"/>
        <end position="390"/>
    </location>
</feature>
<dbReference type="InterPro" id="IPR048395">
    <property type="entry name" value="Glyco_hydro_31_C"/>
</dbReference>
<feature type="region of interest" description="Disordered" evidence="8">
    <location>
        <begin position="27"/>
        <end position="50"/>
    </location>
</feature>
<dbReference type="Proteomes" id="UP001221411">
    <property type="component" value="Unassembled WGS sequence"/>
</dbReference>